<dbReference type="SUPFAM" id="SSF143865">
    <property type="entry name" value="CorA soluble domain-like"/>
    <property type="match status" value="1"/>
</dbReference>
<evidence type="ECO:0000256" key="2">
    <source>
        <dbReference type="SAM" id="Phobius"/>
    </source>
</evidence>
<dbReference type="AlphaFoldDB" id="A0A8H5AZ06"/>
<keyword evidence="2" id="KW-0812">Transmembrane</keyword>
<sequence>MSVHTERNAHDSDIYRGGHPTEDAVSLASSASASSSSSSSSSSSLGAAGRLGAIAAKLELAISRWAKNVRGTQNASISSASSSTSSSSSSSSSLSSVVTLTRSQVARRRRRTNARTHTVSSLRSMRSERDIAARIERMKALERSRLIPREFKLYLPPRMIPSAELPHGNQRIIESPSLPTVLAQLDLAMRTRNGRPGRHRRGRQQRANQRQPTIHEEGDESSAPPAGGARRSRKGKRRADEDTPAARSAWFLDVANPTWADLRAIGKVLHIHPLTLEDILQQDPREKLEIFAKLGYYFISFRSVESRVTAAKVKTLQREAAIAAGFPEEKEKDDDGENDGLSGVGEANVYLAVFKDGICCFHFTDVSEHTDRVRNRISMLEKVATMSADWIAHDILDSIVDSFFPFLEEIEKEITAIDHIVYSTDPNAGAETGLQTQVKVDHDLDPPPRRPSIFPMKRSPSPSPQRSPTSKTSGRYRPKAPYLNEKATPAEKLRDAYRHPHPQFIAPHMTPALLLRRGRRGVSTLFGYVYRRYWPWRAHTSSSHEKKPNTTQMNLRRMARTRKLVTVLGRLLGTKVDVVTQIRKRLEYAAAAMAAANGGAGTSGAAGKASDELEVAIYMGDVEDHILTLQHSLAHYERMLSQSHPTYLAQLRSNLDQSKGNADMNILYLSVVSLSVLCMQVVLGICSMNVTIPANNLDTGPFNVFGIVIALALLVLATFLSVVRYWWNSAKRKRVPIL</sequence>
<feature type="compositionally biased region" description="Basic and acidic residues" evidence="1">
    <location>
        <begin position="1"/>
        <end position="22"/>
    </location>
</feature>
<feature type="region of interest" description="Disordered" evidence="1">
    <location>
        <begin position="73"/>
        <end position="125"/>
    </location>
</feature>
<evidence type="ECO:0000313" key="4">
    <source>
        <dbReference type="Proteomes" id="UP000567179"/>
    </source>
</evidence>
<dbReference type="Gene3D" id="3.30.460.20">
    <property type="entry name" value="CorA soluble domain-like"/>
    <property type="match status" value="1"/>
</dbReference>
<dbReference type="GO" id="GO:0015095">
    <property type="term" value="F:magnesium ion transmembrane transporter activity"/>
    <property type="evidence" value="ECO:0007669"/>
    <property type="project" value="InterPro"/>
</dbReference>
<feature type="transmembrane region" description="Helical" evidence="2">
    <location>
        <begin position="666"/>
        <end position="692"/>
    </location>
</feature>
<dbReference type="InterPro" id="IPR044089">
    <property type="entry name" value="Alr1-like"/>
</dbReference>
<dbReference type="GO" id="GO:0016020">
    <property type="term" value="C:membrane"/>
    <property type="evidence" value="ECO:0007669"/>
    <property type="project" value="TreeGrafter"/>
</dbReference>
<feature type="region of interest" description="Disordered" evidence="1">
    <location>
        <begin position="191"/>
        <end position="243"/>
    </location>
</feature>
<dbReference type="EMBL" id="JAACJJ010000056">
    <property type="protein sequence ID" value="KAF5313043.1"/>
    <property type="molecule type" value="Genomic_DNA"/>
</dbReference>
<dbReference type="Gene3D" id="1.20.58.340">
    <property type="entry name" value="Magnesium transport protein CorA, transmembrane region"/>
    <property type="match status" value="2"/>
</dbReference>
<comment type="caution">
    <text evidence="3">The sequence shown here is derived from an EMBL/GenBank/DDBJ whole genome shotgun (WGS) entry which is preliminary data.</text>
</comment>
<feature type="compositionally biased region" description="Basic residues" evidence="1">
    <location>
        <begin position="105"/>
        <end position="114"/>
    </location>
</feature>
<dbReference type="GO" id="GO:0010961">
    <property type="term" value="P:intracellular magnesium ion homeostasis"/>
    <property type="evidence" value="ECO:0007669"/>
    <property type="project" value="TreeGrafter"/>
</dbReference>
<feature type="compositionally biased region" description="Low complexity" evidence="1">
    <location>
        <begin position="26"/>
        <end position="46"/>
    </location>
</feature>
<protein>
    <submittedName>
        <fullName evidence="3">Uncharacterized protein</fullName>
    </submittedName>
</protein>
<organism evidence="3 4">
    <name type="scientific">Psilocybe cf. subviscida</name>
    <dbReference type="NCBI Taxonomy" id="2480587"/>
    <lineage>
        <taxon>Eukaryota</taxon>
        <taxon>Fungi</taxon>
        <taxon>Dikarya</taxon>
        <taxon>Basidiomycota</taxon>
        <taxon>Agaricomycotina</taxon>
        <taxon>Agaricomycetes</taxon>
        <taxon>Agaricomycetidae</taxon>
        <taxon>Agaricales</taxon>
        <taxon>Agaricineae</taxon>
        <taxon>Strophariaceae</taxon>
        <taxon>Psilocybe</taxon>
    </lineage>
</organism>
<dbReference type="Proteomes" id="UP000567179">
    <property type="component" value="Unassembled WGS sequence"/>
</dbReference>
<proteinExistence type="predicted"/>
<name>A0A8H5AZ06_9AGAR</name>
<evidence type="ECO:0000256" key="1">
    <source>
        <dbReference type="SAM" id="MobiDB-lite"/>
    </source>
</evidence>
<dbReference type="PANTHER" id="PTHR21535">
    <property type="entry name" value="MAGNESIUM AND COBALT TRANSPORT PROTEIN/MITOCHONDRIAL IMPORT INNER MEMBRANE TRANSLOCASE SUBUNIT TIM8"/>
    <property type="match status" value="1"/>
</dbReference>
<feature type="region of interest" description="Disordered" evidence="1">
    <location>
        <begin position="437"/>
        <end position="490"/>
    </location>
</feature>
<evidence type="ECO:0000313" key="3">
    <source>
        <dbReference type="EMBL" id="KAF5313043.1"/>
    </source>
</evidence>
<keyword evidence="4" id="KW-1185">Reference proteome</keyword>
<gene>
    <name evidence="3" type="ORF">D9619_003551</name>
</gene>
<dbReference type="InterPro" id="IPR045861">
    <property type="entry name" value="CorA_cytoplasmic_dom"/>
</dbReference>
<feature type="compositionally biased region" description="Basic and acidic residues" evidence="1">
    <location>
        <begin position="439"/>
        <end position="448"/>
    </location>
</feature>
<feature type="compositionally biased region" description="Low complexity" evidence="1">
    <location>
        <begin position="457"/>
        <end position="473"/>
    </location>
</feature>
<feature type="region of interest" description="Disordered" evidence="1">
    <location>
        <begin position="1"/>
        <end position="46"/>
    </location>
</feature>
<feature type="compositionally biased region" description="Low complexity" evidence="1">
    <location>
        <begin position="76"/>
        <end position="104"/>
    </location>
</feature>
<dbReference type="OrthoDB" id="29879at2759"/>
<accession>A0A8H5AZ06</accession>
<feature type="compositionally biased region" description="Basic residues" evidence="1">
    <location>
        <begin position="192"/>
        <end position="204"/>
    </location>
</feature>
<dbReference type="PANTHER" id="PTHR21535:SF90">
    <property type="entry name" value="CORA METAL ION TRANSPORTER"/>
    <property type="match status" value="1"/>
</dbReference>
<dbReference type="CDD" id="cd12829">
    <property type="entry name" value="Alr1p-like"/>
    <property type="match status" value="1"/>
</dbReference>
<feature type="transmembrane region" description="Helical" evidence="2">
    <location>
        <begin position="704"/>
        <end position="727"/>
    </location>
</feature>
<keyword evidence="2" id="KW-1133">Transmembrane helix</keyword>
<keyword evidence="2" id="KW-0472">Membrane</keyword>
<reference evidence="3 4" key="1">
    <citation type="journal article" date="2020" name="ISME J.">
        <title>Uncovering the hidden diversity of litter-decomposition mechanisms in mushroom-forming fungi.</title>
        <authorList>
            <person name="Floudas D."/>
            <person name="Bentzer J."/>
            <person name="Ahren D."/>
            <person name="Johansson T."/>
            <person name="Persson P."/>
            <person name="Tunlid A."/>
        </authorList>
    </citation>
    <scope>NUCLEOTIDE SEQUENCE [LARGE SCALE GENOMIC DNA]</scope>
    <source>
        <strain evidence="3 4">CBS 101986</strain>
    </source>
</reference>